<comment type="subcellular location">
    <subcellularLocation>
        <location evidence="1">Membrane</location>
        <topology evidence="1">Multi-pass membrane protein</topology>
    </subcellularLocation>
</comment>
<keyword evidence="4 5" id="KW-0472">Membrane</keyword>
<evidence type="ECO:0000256" key="4">
    <source>
        <dbReference type="ARBA" id="ARBA00023136"/>
    </source>
</evidence>
<keyword evidence="3 5" id="KW-1133">Transmembrane helix</keyword>
<dbReference type="PANTHER" id="PTHR23112:SF37">
    <property type="entry name" value="G PROTEIN-COUPLED RECEPTOR GPR1"/>
    <property type="match status" value="1"/>
</dbReference>
<feature type="transmembrane region" description="Helical" evidence="5">
    <location>
        <begin position="455"/>
        <end position="474"/>
    </location>
</feature>
<feature type="transmembrane region" description="Helical" evidence="5">
    <location>
        <begin position="154"/>
        <end position="172"/>
    </location>
</feature>
<keyword evidence="8" id="KW-0675">Receptor</keyword>
<dbReference type="Pfam" id="PF11710">
    <property type="entry name" value="Git3"/>
    <property type="match status" value="1"/>
</dbReference>
<evidence type="ECO:0000256" key="3">
    <source>
        <dbReference type="ARBA" id="ARBA00022989"/>
    </source>
</evidence>
<dbReference type="InterPro" id="IPR023041">
    <property type="entry name" value="Glucose_rcpt_Git3-like_N"/>
</dbReference>
<evidence type="ECO:0000313" key="8">
    <source>
        <dbReference type="EMBL" id="KAJ4265067.1"/>
    </source>
</evidence>
<feature type="transmembrane region" description="Helical" evidence="5">
    <location>
        <begin position="486"/>
        <end position="509"/>
    </location>
</feature>
<evidence type="ECO:0000256" key="1">
    <source>
        <dbReference type="ARBA" id="ARBA00004141"/>
    </source>
</evidence>
<evidence type="ECO:0000259" key="7">
    <source>
        <dbReference type="Pfam" id="PF11970"/>
    </source>
</evidence>
<evidence type="ECO:0000256" key="5">
    <source>
        <dbReference type="SAM" id="Phobius"/>
    </source>
</evidence>
<feature type="domain" description="G protein-coupled receptor GPR1/2/3 C-terminal" evidence="7">
    <location>
        <begin position="446"/>
        <end position="516"/>
    </location>
</feature>
<feature type="transmembrane region" description="Helical" evidence="5">
    <location>
        <begin position="42"/>
        <end position="66"/>
    </location>
</feature>
<dbReference type="Gene3D" id="1.20.1070.10">
    <property type="entry name" value="Rhodopsin 7-helix transmembrane proteins"/>
    <property type="match status" value="1"/>
</dbReference>
<reference evidence="8" key="1">
    <citation type="submission" date="2022-09" db="EMBL/GenBank/DDBJ databases">
        <title>Fusarium specimens isolated from Avocado Roots.</title>
        <authorList>
            <person name="Stajich J."/>
            <person name="Roper C."/>
            <person name="Heimlech-Rivalta G."/>
        </authorList>
    </citation>
    <scope>NUCLEOTIDE SEQUENCE</scope>
    <source>
        <strain evidence="8">CF00136</strain>
    </source>
</reference>
<name>A0A9W8S6P8_9HYPO</name>
<dbReference type="OrthoDB" id="5368598at2759"/>
<sequence>MPPWLHQDEAMGSTPWTNTIASLEPRGVKQFTMADLTAHQTYVIHVATLAFASLSIVATIITSFWFFRMRRSFRHDLIMLLVYSDMFKTFWLFLFPAVELVAGKIETHETFCQVSGFFLALSIEASDVSVALISVHTALYIFRGEQGLYPYRKIAYALAAVIPIVMASFAFIESPGYVNTGQFCYLPFNPMWKRLALAWIPRYMVFAIILFLCIGVYVYVRVLMRQFGAGNDDSKNTLSRMSALDSLDPLQQHIATVPPTPTIRYHGLIPSSNASQRNSLTILEDRIPTRPPLTTFNSFNMEMHGTTHPSRLHSARLARRGSAQMWMANFGTDLTAQLEQAELDSQGSTGTTRCGSDEVIAPLAIHTKPEVVRQVPAPDIATPSNTTHGQTDYFHQPGVSRPPVSRTPTIPNLFSILRRAHAPRSPNAGSDIVLTQSDFNAPGTIKTRERILRQLRLLFIYPIVYIVIWILPFIVQLTGYGRGAPYGMRLASIMFLCCHGLADAVVFSLKEQPWKHSQAFKHINLRFWKRRQEAPDVGARVGRTREEMTLDSRFAKKRREQEQAEWRLEREAVQDARRAARAASEWWDTDE</sequence>
<dbReference type="SUPFAM" id="SSF81321">
    <property type="entry name" value="Family A G protein-coupled receptor-like"/>
    <property type="match status" value="1"/>
</dbReference>
<evidence type="ECO:0000259" key="6">
    <source>
        <dbReference type="Pfam" id="PF11710"/>
    </source>
</evidence>
<feature type="domain" description="Glucose receptor Git3-like N-terminal" evidence="6">
    <location>
        <begin position="44"/>
        <end position="225"/>
    </location>
</feature>
<dbReference type="Pfam" id="PF11970">
    <property type="entry name" value="GPR_Gpa2_C"/>
    <property type="match status" value="1"/>
</dbReference>
<evidence type="ECO:0000256" key="2">
    <source>
        <dbReference type="ARBA" id="ARBA00022692"/>
    </source>
</evidence>
<dbReference type="EMBL" id="JAOQAZ010000007">
    <property type="protein sequence ID" value="KAJ4265067.1"/>
    <property type="molecule type" value="Genomic_DNA"/>
</dbReference>
<dbReference type="Proteomes" id="UP001152049">
    <property type="component" value="Unassembled WGS sequence"/>
</dbReference>
<dbReference type="InterPro" id="IPR022596">
    <property type="entry name" value="GPR1/2/3_C"/>
</dbReference>
<dbReference type="GO" id="GO:0005886">
    <property type="term" value="C:plasma membrane"/>
    <property type="evidence" value="ECO:0007669"/>
    <property type="project" value="TreeGrafter"/>
</dbReference>
<feature type="transmembrane region" description="Helical" evidence="5">
    <location>
        <begin position="118"/>
        <end position="142"/>
    </location>
</feature>
<dbReference type="PANTHER" id="PTHR23112">
    <property type="entry name" value="G PROTEIN-COUPLED RECEPTOR 157-RELATED"/>
    <property type="match status" value="1"/>
</dbReference>
<comment type="caution">
    <text evidence="8">The sequence shown here is derived from an EMBL/GenBank/DDBJ whole genome shotgun (WGS) entry which is preliminary data.</text>
</comment>
<feature type="transmembrane region" description="Helical" evidence="5">
    <location>
        <begin position="200"/>
        <end position="220"/>
    </location>
</feature>
<keyword evidence="2 5" id="KW-0812">Transmembrane</keyword>
<dbReference type="GO" id="GO:0007189">
    <property type="term" value="P:adenylate cyclase-activating G protein-coupled receptor signaling pathway"/>
    <property type="evidence" value="ECO:0007669"/>
    <property type="project" value="TreeGrafter"/>
</dbReference>
<dbReference type="AlphaFoldDB" id="A0A9W8S6P8"/>
<evidence type="ECO:0000313" key="9">
    <source>
        <dbReference type="Proteomes" id="UP001152049"/>
    </source>
</evidence>
<keyword evidence="9" id="KW-1185">Reference proteome</keyword>
<gene>
    <name evidence="8" type="primary">GPR1</name>
    <name evidence="8" type="ORF">NW762_005311</name>
</gene>
<protein>
    <submittedName>
        <fullName evidence="8">G protein-coupled receptor gpr1</fullName>
    </submittedName>
</protein>
<dbReference type="GO" id="GO:0004930">
    <property type="term" value="F:G protein-coupled receptor activity"/>
    <property type="evidence" value="ECO:0007669"/>
    <property type="project" value="TreeGrafter"/>
</dbReference>
<feature type="transmembrane region" description="Helical" evidence="5">
    <location>
        <begin position="78"/>
        <end position="98"/>
    </location>
</feature>
<proteinExistence type="predicted"/>
<organism evidence="8 9">
    <name type="scientific">Fusarium torreyae</name>
    <dbReference type="NCBI Taxonomy" id="1237075"/>
    <lineage>
        <taxon>Eukaryota</taxon>
        <taxon>Fungi</taxon>
        <taxon>Dikarya</taxon>
        <taxon>Ascomycota</taxon>
        <taxon>Pezizomycotina</taxon>
        <taxon>Sordariomycetes</taxon>
        <taxon>Hypocreomycetidae</taxon>
        <taxon>Hypocreales</taxon>
        <taxon>Nectriaceae</taxon>
        <taxon>Fusarium</taxon>
    </lineage>
</organism>
<accession>A0A9W8S6P8</accession>